<evidence type="ECO:0000259" key="2">
    <source>
        <dbReference type="Pfam" id="PF02698"/>
    </source>
</evidence>
<dbReference type="Pfam" id="PF02698">
    <property type="entry name" value="DUF218"/>
    <property type="match status" value="1"/>
</dbReference>
<dbReference type="PANTHER" id="PTHR30336">
    <property type="entry name" value="INNER MEMBRANE PROTEIN, PROBABLE PERMEASE"/>
    <property type="match status" value="1"/>
</dbReference>
<accession>A0ABU7YXG6</accession>
<name>A0ABU7YXG6_9GAMM</name>
<keyword evidence="4" id="KW-1185">Reference proteome</keyword>
<dbReference type="PANTHER" id="PTHR30336:SF20">
    <property type="entry name" value="DUF218 DOMAIN-CONTAINING PROTEIN"/>
    <property type="match status" value="1"/>
</dbReference>
<comment type="caution">
    <text evidence="3">The sequence shown here is derived from an EMBL/GenBank/DDBJ whole genome shotgun (WGS) entry which is preliminary data.</text>
</comment>
<protein>
    <submittedName>
        <fullName evidence="3">YdcF family protein</fullName>
    </submittedName>
</protein>
<dbReference type="CDD" id="cd06259">
    <property type="entry name" value="YdcF-like"/>
    <property type="match status" value="1"/>
</dbReference>
<keyword evidence="1" id="KW-0812">Transmembrane</keyword>
<keyword evidence="1" id="KW-1133">Transmembrane helix</keyword>
<evidence type="ECO:0000256" key="1">
    <source>
        <dbReference type="SAM" id="Phobius"/>
    </source>
</evidence>
<dbReference type="InterPro" id="IPR003848">
    <property type="entry name" value="DUF218"/>
</dbReference>
<sequence>MSIRPISRAAHRIALVLDRDVWHAAAVAGAACVLSAGLVYVGYFVHVLRVARNASCTPARGECVLLFGKHSPAGRLDHDFEARLDRAVSLWRVRPPVHVVLLGGGADGEPSEAELARQGLFARGLASDAPLRLEAQSRDTLQNLRNARTMLAPAMHAQDPQVTSVQLRVTLLSSRYHLARCALFARQLGFDAELCAAEARLRLGPRTLLRIAGEAAYVCWTDLGTRWARLIGHRRMLARVT</sequence>
<reference evidence="3 4" key="1">
    <citation type="journal article" date="2016" name="Int. J. Syst. Evol. Microbiol.">
        <title>Lysobacter erysipheiresistens sp. nov., an antagonist of powdery mildew, isolated from tobacco-cultivated soil.</title>
        <authorList>
            <person name="Xie B."/>
            <person name="Li T."/>
            <person name="Lin X."/>
            <person name="Wang C.J."/>
            <person name="Chen Y.J."/>
            <person name="Liu W.J."/>
            <person name="Zhao Z.W."/>
        </authorList>
    </citation>
    <scope>NUCLEOTIDE SEQUENCE [LARGE SCALE GENOMIC DNA]</scope>
    <source>
        <strain evidence="3 4">RS-LYSO-3</strain>
    </source>
</reference>
<evidence type="ECO:0000313" key="4">
    <source>
        <dbReference type="Proteomes" id="UP001355056"/>
    </source>
</evidence>
<dbReference type="InterPro" id="IPR051599">
    <property type="entry name" value="Cell_Envelope_Assoc"/>
</dbReference>
<gene>
    <name evidence="3" type="ORF">SNE34_06425</name>
</gene>
<dbReference type="RefSeq" id="WP_332615843.1">
    <property type="nucleotide sequence ID" value="NZ_JAXGFP010000003.1"/>
</dbReference>
<feature type="transmembrane region" description="Helical" evidence="1">
    <location>
        <begin position="21"/>
        <end position="45"/>
    </location>
</feature>
<dbReference type="EMBL" id="JAXGFP010000003">
    <property type="protein sequence ID" value="MEG3183640.1"/>
    <property type="molecule type" value="Genomic_DNA"/>
</dbReference>
<dbReference type="PROSITE" id="PS51257">
    <property type="entry name" value="PROKAR_LIPOPROTEIN"/>
    <property type="match status" value="1"/>
</dbReference>
<evidence type="ECO:0000313" key="3">
    <source>
        <dbReference type="EMBL" id="MEG3183640.1"/>
    </source>
</evidence>
<keyword evidence="1" id="KW-0472">Membrane</keyword>
<feature type="domain" description="DUF218" evidence="2">
    <location>
        <begin position="73"/>
        <end position="198"/>
    </location>
</feature>
<dbReference type="Proteomes" id="UP001355056">
    <property type="component" value="Unassembled WGS sequence"/>
</dbReference>
<proteinExistence type="predicted"/>
<organism evidence="3 4">
    <name type="scientific">Novilysobacter erysipheiresistens</name>
    <dbReference type="NCBI Taxonomy" id="1749332"/>
    <lineage>
        <taxon>Bacteria</taxon>
        <taxon>Pseudomonadati</taxon>
        <taxon>Pseudomonadota</taxon>
        <taxon>Gammaproteobacteria</taxon>
        <taxon>Lysobacterales</taxon>
        <taxon>Lysobacteraceae</taxon>
        <taxon>Novilysobacter</taxon>
    </lineage>
</organism>